<feature type="domain" description="DDE Tnp4" evidence="8">
    <location>
        <begin position="124"/>
        <end position="277"/>
    </location>
</feature>
<keyword evidence="4" id="KW-0540">Nuclease</keyword>
<dbReference type="STRING" id="4795.A0A225WY20"/>
<keyword evidence="10" id="KW-1185">Reference proteome</keyword>
<dbReference type="EMBL" id="NBNE01000128">
    <property type="protein sequence ID" value="OWZ22551.1"/>
    <property type="molecule type" value="Genomic_DNA"/>
</dbReference>
<proteinExistence type="inferred from homology"/>
<sequence>MLANTVYDKWFQVNLHFTQRSFRLLCKLLQPLQTRRCSAFVRHSFTKRVAVTLYYLNSMGGYREAAQTFGVSKSWAVTAVNAMLGAIADDYQRFIFLPTTVAEWASVQTGFQQRAGVPLVCAAVDGTLIEVARFADFEGWYCRKGYPAVNLQAVIDHAQRFISFDLRPGSWSDKKIWAASDFGRRIDEILPSGGFILGDAGYTLSNTVLTPYDSGNHSLDLNCCQRNYNFKHSQTRIVVECAFATWKNRFRILRRPQEAKNVCNMSATIVASMILHNIAIDIRDTTPLPDPMVDITEDEDVLGFASIDGTESKTQQERERRQRGIALRNDIADYLQI</sequence>
<comment type="cofactor">
    <cofactor evidence="1">
        <name>a divalent metal cation</name>
        <dbReference type="ChEBI" id="CHEBI:60240"/>
    </cofactor>
</comment>
<dbReference type="GO" id="GO:0016787">
    <property type="term" value="F:hydrolase activity"/>
    <property type="evidence" value="ECO:0007669"/>
    <property type="project" value="UniProtKB-KW"/>
</dbReference>
<dbReference type="AlphaFoldDB" id="A0A225WY20"/>
<evidence type="ECO:0000256" key="4">
    <source>
        <dbReference type="ARBA" id="ARBA00022722"/>
    </source>
</evidence>
<evidence type="ECO:0000256" key="1">
    <source>
        <dbReference type="ARBA" id="ARBA00001968"/>
    </source>
</evidence>
<dbReference type="GO" id="GO:0004518">
    <property type="term" value="F:nuclease activity"/>
    <property type="evidence" value="ECO:0007669"/>
    <property type="project" value="UniProtKB-KW"/>
</dbReference>
<dbReference type="InterPro" id="IPR045249">
    <property type="entry name" value="HARBI1-like"/>
</dbReference>
<keyword evidence="5" id="KW-0479">Metal-binding</keyword>
<dbReference type="PANTHER" id="PTHR22930:SF85">
    <property type="entry name" value="GH03217P-RELATED"/>
    <property type="match status" value="1"/>
</dbReference>
<evidence type="ECO:0000256" key="7">
    <source>
        <dbReference type="ARBA" id="ARBA00023242"/>
    </source>
</evidence>
<dbReference type="OrthoDB" id="124867at2759"/>
<evidence type="ECO:0000259" key="8">
    <source>
        <dbReference type="Pfam" id="PF13359"/>
    </source>
</evidence>
<keyword evidence="6" id="KW-0378">Hydrolase</keyword>
<comment type="similarity">
    <text evidence="3">Belongs to the HARBI1 family.</text>
</comment>
<accession>A0A225WY20</accession>
<evidence type="ECO:0000313" key="10">
    <source>
        <dbReference type="Proteomes" id="UP000198211"/>
    </source>
</evidence>
<gene>
    <name evidence="9" type="ORF">PHMEG_0002743</name>
</gene>
<reference evidence="10" key="1">
    <citation type="submission" date="2017-03" db="EMBL/GenBank/DDBJ databases">
        <title>Phytopthora megakarya and P. palmivora, two closely related causual agents of cacao black pod achieved similar genome size and gene model numbers by different mechanisms.</title>
        <authorList>
            <person name="Ali S."/>
            <person name="Shao J."/>
            <person name="Larry D.J."/>
            <person name="Kronmiller B."/>
            <person name="Shen D."/>
            <person name="Strem M.D."/>
            <person name="Melnick R.L."/>
            <person name="Guiltinan M.J."/>
            <person name="Tyler B.M."/>
            <person name="Meinhardt L.W."/>
            <person name="Bailey B.A."/>
        </authorList>
    </citation>
    <scope>NUCLEOTIDE SEQUENCE [LARGE SCALE GENOMIC DNA]</scope>
    <source>
        <strain evidence="10">zdho120</strain>
    </source>
</reference>
<dbReference type="Pfam" id="PF13359">
    <property type="entry name" value="DDE_Tnp_4"/>
    <property type="match status" value="1"/>
</dbReference>
<evidence type="ECO:0000256" key="2">
    <source>
        <dbReference type="ARBA" id="ARBA00004123"/>
    </source>
</evidence>
<dbReference type="Proteomes" id="UP000198211">
    <property type="component" value="Unassembled WGS sequence"/>
</dbReference>
<dbReference type="GO" id="GO:0046872">
    <property type="term" value="F:metal ion binding"/>
    <property type="evidence" value="ECO:0007669"/>
    <property type="project" value="UniProtKB-KW"/>
</dbReference>
<evidence type="ECO:0000313" key="9">
    <source>
        <dbReference type="EMBL" id="OWZ22551.1"/>
    </source>
</evidence>
<evidence type="ECO:0000256" key="5">
    <source>
        <dbReference type="ARBA" id="ARBA00022723"/>
    </source>
</evidence>
<dbReference type="InterPro" id="IPR027806">
    <property type="entry name" value="HARBI1_dom"/>
</dbReference>
<comment type="caution">
    <text evidence="9">The sequence shown here is derived from an EMBL/GenBank/DDBJ whole genome shotgun (WGS) entry which is preliminary data.</text>
</comment>
<evidence type="ECO:0000256" key="3">
    <source>
        <dbReference type="ARBA" id="ARBA00006958"/>
    </source>
</evidence>
<comment type="subcellular location">
    <subcellularLocation>
        <location evidence="2">Nucleus</location>
    </subcellularLocation>
</comment>
<evidence type="ECO:0000256" key="6">
    <source>
        <dbReference type="ARBA" id="ARBA00022801"/>
    </source>
</evidence>
<dbReference type="GO" id="GO:0005634">
    <property type="term" value="C:nucleus"/>
    <property type="evidence" value="ECO:0007669"/>
    <property type="project" value="UniProtKB-SubCell"/>
</dbReference>
<dbReference type="PANTHER" id="PTHR22930">
    <property type="match status" value="1"/>
</dbReference>
<keyword evidence="7" id="KW-0539">Nucleus</keyword>
<organism evidence="9 10">
    <name type="scientific">Phytophthora megakarya</name>
    <dbReference type="NCBI Taxonomy" id="4795"/>
    <lineage>
        <taxon>Eukaryota</taxon>
        <taxon>Sar</taxon>
        <taxon>Stramenopiles</taxon>
        <taxon>Oomycota</taxon>
        <taxon>Peronosporomycetes</taxon>
        <taxon>Peronosporales</taxon>
        <taxon>Peronosporaceae</taxon>
        <taxon>Phytophthora</taxon>
    </lineage>
</organism>
<protein>
    <recommendedName>
        <fullName evidence="8">DDE Tnp4 domain-containing protein</fullName>
    </recommendedName>
</protein>
<name>A0A225WY20_9STRA</name>